<evidence type="ECO:0000259" key="14">
    <source>
        <dbReference type="PROSITE" id="PS50835"/>
    </source>
</evidence>
<dbReference type="SUPFAM" id="SSF48726">
    <property type="entry name" value="Immunoglobulin"/>
    <property type="match status" value="3"/>
</dbReference>
<dbReference type="InterPro" id="IPR036179">
    <property type="entry name" value="Ig-like_dom_sf"/>
</dbReference>
<organism evidence="15 16">
    <name type="scientific">Chrysochloris asiatica</name>
    <name type="common">Cape golden mole</name>
    <dbReference type="NCBI Taxonomy" id="185453"/>
    <lineage>
        <taxon>Eukaryota</taxon>
        <taxon>Metazoa</taxon>
        <taxon>Chordata</taxon>
        <taxon>Craniata</taxon>
        <taxon>Vertebrata</taxon>
        <taxon>Euteleostomi</taxon>
        <taxon>Mammalia</taxon>
        <taxon>Eutheria</taxon>
        <taxon>Afrotheria</taxon>
        <taxon>Chrysochloridae</taxon>
        <taxon>Chrysochlorinae</taxon>
        <taxon>Chrysochloris</taxon>
    </lineage>
</organism>
<feature type="signal peptide" evidence="13">
    <location>
        <begin position="1"/>
        <end position="16"/>
    </location>
</feature>
<dbReference type="SMART" id="SM00408">
    <property type="entry name" value="IGc2"/>
    <property type="match status" value="1"/>
</dbReference>
<dbReference type="InterPro" id="IPR013783">
    <property type="entry name" value="Ig-like_fold"/>
</dbReference>
<sequence length="526" mass="58612">MLPLVLLSLLWGGSLQDKEYKLQVLISVRVQEGLCVTVPCNFSYPWEDSFPSGKLYIFWFEDGADIYRDPPVATNKPGRAVKTETWGRFRFLGDPSTNDCSLSITDARKNDTGTYFLRVERGLKVRYTYKDKLHLRVTDFREKPNIYIPELLESGHPTNLTCSLPGSCDGGRPLTFSWTGDALNRQDPSTLQSSVLTLILRPQDHGTYLTCQVKRQRTWLVTKTTIQLNVSYAPENLTVFFQNGTALKVIRNSSPLSILEGQSLHLICVADSNPPSELTWFQGSRALNVSSIFNMGYLELHQVRTRNEGVFTCRAKNRLGSQNISLSLSVTYPPRLLWSSCSWKAMGLQCSCSAQAWPAPSLHWWVGDRLVEEKSSNASFSVTSSCTGPWANSSFSLLTGLSPILRLRCEARNDHGNQTVAVQMLPATHCPAELGAEGKALRAPSTHSQSSASEGLELPPNISGWMEVEVRRDLCCPCFSKVEEGSGSLIRTLVRGVLMGAGFLLTYGLTWLYYTRCEGPQRNRAD</sequence>
<keyword evidence="2 12" id="KW-0812">Transmembrane</keyword>
<feature type="domain" description="Ig-like" evidence="14">
    <location>
        <begin position="3"/>
        <end position="128"/>
    </location>
</feature>
<dbReference type="GO" id="GO:0007155">
    <property type="term" value="P:cell adhesion"/>
    <property type="evidence" value="ECO:0007669"/>
    <property type="project" value="UniProtKB-KW"/>
</dbReference>
<dbReference type="Pfam" id="PF07679">
    <property type="entry name" value="I-set"/>
    <property type="match status" value="1"/>
</dbReference>
<evidence type="ECO:0000256" key="5">
    <source>
        <dbReference type="ARBA" id="ARBA00022889"/>
    </source>
</evidence>
<comment type="subcellular location">
    <subcellularLocation>
        <location evidence="1">Membrane</location>
        <topology evidence="1">Single-pass type I membrane protein</topology>
    </subcellularLocation>
</comment>
<evidence type="ECO:0000256" key="11">
    <source>
        <dbReference type="ARBA" id="ARBA00038361"/>
    </source>
</evidence>
<keyword evidence="15" id="KW-1185">Reference proteome</keyword>
<dbReference type="OrthoDB" id="10012075at2759"/>
<keyword evidence="7 12" id="KW-0472">Membrane</keyword>
<feature type="domain" description="Ig-like" evidence="14">
    <location>
        <begin position="144"/>
        <end position="227"/>
    </location>
</feature>
<dbReference type="FunFam" id="2.60.40.10:FF:000829">
    <property type="entry name" value="Sialic acid-binding Ig-like lectin 8"/>
    <property type="match status" value="1"/>
</dbReference>
<evidence type="ECO:0000256" key="12">
    <source>
        <dbReference type="SAM" id="Phobius"/>
    </source>
</evidence>
<evidence type="ECO:0000256" key="6">
    <source>
        <dbReference type="ARBA" id="ARBA00022989"/>
    </source>
</evidence>
<dbReference type="InterPro" id="IPR007110">
    <property type="entry name" value="Ig-like_dom"/>
</dbReference>
<proteinExistence type="inferred from homology"/>
<dbReference type="PANTHER" id="PTHR12035:SF125">
    <property type="entry name" value="SIALIC ACID-BINDING IG-LIKE LECTIN 5"/>
    <property type="match status" value="1"/>
</dbReference>
<evidence type="ECO:0000256" key="2">
    <source>
        <dbReference type="ARBA" id="ARBA00022692"/>
    </source>
</evidence>
<dbReference type="GO" id="GO:0033691">
    <property type="term" value="F:sialic acid binding"/>
    <property type="evidence" value="ECO:0007669"/>
    <property type="project" value="TreeGrafter"/>
</dbReference>
<dbReference type="Proteomes" id="UP000504623">
    <property type="component" value="Unplaced"/>
</dbReference>
<keyword evidence="4" id="KW-0430">Lectin</keyword>
<keyword evidence="6 12" id="KW-1133">Transmembrane helix</keyword>
<dbReference type="Gene3D" id="2.60.40.10">
    <property type="entry name" value="Immunoglobulins"/>
    <property type="match status" value="3"/>
</dbReference>
<protein>
    <submittedName>
        <fullName evidence="16">Sialic acid-binding Ig-like lectin 5-like</fullName>
    </submittedName>
</protein>
<dbReference type="PROSITE" id="PS50835">
    <property type="entry name" value="IG_LIKE"/>
    <property type="match status" value="3"/>
</dbReference>
<feature type="chain" id="PRO_5038483687" evidence="13">
    <location>
        <begin position="17"/>
        <end position="526"/>
    </location>
</feature>
<dbReference type="RefSeq" id="XP_006868416.1">
    <property type="nucleotide sequence ID" value="XM_006868354.1"/>
</dbReference>
<evidence type="ECO:0000256" key="10">
    <source>
        <dbReference type="ARBA" id="ARBA00023319"/>
    </source>
</evidence>
<comment type="similarity">
    <text evidence="11">Belongs to the immunoglobulin superfamily. SIGLEC (sialic acid binding Ig-like lectin) family.</text>
</comment>
<keyword evidence="5" id="KW-0130">Cell adhesion</keyword>
<evidence type="ECO:0000256" key="8">
    <source>
        <dbReference type="ARBA" id="ARBA00023157"/>
    </source>
</evidence>
<name>A0A9B0TN64_CHRAS</name>
<evidence type="ECO:0000256" key="13">
    <source>
        <dbReference type="SAM" id="SignalP"/>
    </source>
</evidence>
<keyword evidence="9" id="KW-0325">Glycoprotein</keyword>
<feature type="transmembrane region" description="Helical" evidence="12">
    <location>
        <begin position="493"/>
        <end position="514"/>
    </location>
</feature>
<dbReference type="InterPro" id="IPR003599">
    <property type="entry name" value="Ig_sub"/>
</dbReference>
<dbReference type="InterPro" id="IPR051036">
    <property type="entry name" value="SIGLEC"/>
</dbReference>
<accession>A0A9B0TN64</accession>
<evidence type="ECO:0000313" key="16">
    <source>
        <dbReference type="RefSeq" id="XP_006868416.1"/>
    </source>
</evidence>
<dbReference type="SMART" id="SM00409">
    <property type="entry name" value="IG"/>
    <property type="match status" value="3"/>
</dbReference>
<evidence type="ECO:0000256" key="9">
    <source>
        <dbReference type="ARBA" id="ARBA00023180"/>
    </source>
</evidence>
<dbReference type="AlphaFoldDB" id="A0A9B0TN64"/>
<gene>
    <name evidence="16" type="primary">LOC102811533</name>
</gene>
<dbReference type="GO" id="GO:0005886">
    <property type="term" value="C:plasma membrane"/>
    <property type="evidence" value="ECO:0007669"/>
    <property type="project" value="TreeGrafter"/>
</dbReference>
<evidence type="ECO:0000256" key="3">
    <source>
        <dbReference type="ARBA" id="ARBA00022729"/>
    </source>
</evidence>
<dbReference type="PANTHER" id="PTHR12035">
    <property type="entry name" value="SIALIC ACID BINDING IMMUNOGLOBULIN-LIKE LECTIN"/>
    <property type="match status" value="1"/>
</dbReference>
<dbReference type="GO" id="GO:0030246">
    <property type="term" value="F:carbohydrate binding"/>
    <property type="evidence" value="ECO:0007669"/>
    <property type="project" value="UniProtKB-KW"/>
</dbReference>
<feature type="domain" description="Ig-like" evidence="14">
    <location>
        <begin position="234"/>
        <end position="331"/>
    </location>
</feature>
<evidence type="ECO:0000256" key="1">
    <source>
        <dbReference type="ARBA" id="ARBA00004479"/>
    </source>
</evidence>
<evidence type="ECO:0000256" key="4">
    <source>
        <dbReference type="ARBA" id="ARBA00022734"/>
    </source>
</evidence>
<keyword evidence="8" id="KW-1015">Disulfide bond</keyword>
<dbReference type="Pfam" id="PF07686">
    <property type="entry name" value="V-set"/>
    <property type="match status" value="1"/>
</dbReference>
<reference evidence="16" key="1">
    <citation type="submission" date="2025-08" db="UniProtKB">
        <authorList>
            <consortium name="RefSeq"/>
        </authorList>
    </citation>
    <scope>IDENTIFICATION</scope>
    <source>
        <tissue evidence="16">Spleen</tissue>
    </source>
</reference>
<dbReference type="InterPro" id="IPR013106">
    <property type="entry name" value="Ig_V-set"/>
</dbReference>
<evidence type="ECO:0000313" key="15">
    <source>
        <dbReference type="Proteomes" id="UP000504623"/>
    </source>
</evidence>
<evidence type="ECO:0000256" key="7">
    <source>
        <dbReference type="ARBA" id="ARBA00023136"/>
    </source>
</evidence>
<dbReference type="InterPro" id="IPR003598">
    <property type="entry name" value="Ig_sub2"/>
</dbReference>
<keyword evidence="10" id="KW-0393">Immunoglobulin domain</keyword>
<dbReference type="GeneID" id="102811533"/>
<dbReference type="InterPro" id="IPR013098">
    <property type="entry name" value="Ig_I-set"/>
</dbReference>
<keyword evidence="3 13" id="KW-0732">Signal</keyword>